<evidence type="ECO:0000313" key="2">
    <source>
        <dbReference type="Proteomes" id="UP000270296"/>
    </source>
</evidence>
<organism evidence="3">
    <name type="scientific">Soboliphyme baturini</name>
    <dbReference type="NCBI Taxonomy" id="241478"/>
    <lineage>
        <taxon>Eukaryota</taxon>
        <taxon>Metazoa</taxon>
        <taxon>Ecdysozoa</taxon>
        <taxon>Nematoda</taxon>
        <taxon>Enoplea</taxon>
        <taxon>Dorylaimia</taxon>
        <taxon>Dioctophymatida</taxon>
        <taxon>Dioctophymatoidea</taxon>
        <taxon>Soboliphymatidae</taxon>
        <taxon>Soboliphyme</taxon>
    </lineage>
</organism>
<evidence type="ECO:0000313" key="3">
    <source>
        <dbReference type="WBParaSite" id="SBAD_0000860001-mRNA-1"/>
    </source>
</evidence>
<dbReference type="EMBL" id="UZAM01011451">
    <property type="protein sequence ID" value="VDP16314.1"/>
    <property type="molecule type" value="Genomic_DNA"/>
</dbReference>
<dbReference type="WBParaSite" id="SBAD_0000860001-mRNA-1">
    <property type="protein sequence ID" value="SBAD_0000860001-mRNA-1"/>
    <property type="gene ID" value="SBAD_0000860001"/>
</dbReference>
<name>A0A183IXE3_9BILA</name>
<dbReference type="AlphaFoldDB" id="A0A183IXE3"/>
<accession>A0A183IXE3</accession>
<protein>
    <submittedName>
        <fullName evidence="1 3">Uncharacterized protein</fullName>
    </submittedName>
</protein>
<proteinExistence type="predicted"/>
<sequence>MFHQPHISPIVMAPTASHRQGRFASSDDINRIKSLPNKNVKKCRKIFSLRDLQITVTSKKKPSNVDLGHKVNYYGDNCENCTGCATAATSGGGAVPRIVSTEDDSLASNFQCLNENKRELKKGVVTSSRCSGNDTVNARISRTSMIDFQPMRLSSARFEPTPSPTPTPTTTTYAFVSSKGLKAVSRVQLKFQKIERYLLSVRRTLSTTSAVSNCTLSSRSHLSSQNTCQPVSLPTSSRLQCKLRPRSDCTANGNALRSTRNISSDSSTVSALLFKW</sequence>
<dbReference type="Proteomes" id="UP000270296">
    <property type="component" value="Unassembled WGS sequence"/>
</dbReference>
<reference evidence="3" key="1">
    <citation type="submission" date="2016-06" db="UniProtKB">
        <authorList>
            <consortium name="WormBaseParasite"/>
        </authorList>
    </citation>
    <scope>IDENTIFICATION</scope>
</reference>
<evidence type="ECO:0000313" key="1">
    <source>
        <dbReference type="EMBL" id="VDP16314.1"/>
    </source>
</evidence>
<gene>
    <name evidence="1" type="ORF">SBAD_LOCUS8291</name>
</gene>
<keyword evidence="2" id="KW-1185">Reference proteome</keyword>
<reference evidence="1 2" key="2">
    <citation type="submission" date="2018-11" db="EMBL/GenBank/DDBJ databases">
        <authorList>
            <consortium name="Pathogen Informatics"/>
        </authorList>
    </citation>
    <scope>NUCLEOTIDE SEQUENCE [LARGE SCALE GENOMIC DNA]</scope>
</reference>